<reference evidence="9 10" key="1">
    <citation type="submission" date="2019-07" db="EMBL/GenBank/DDBJ databases">
        <title>complete genome sequencing of Ornithinimicrobium sp. H23M54.</title>
        <authorList>
            <person name="Bae J.-W."/>
            <person name="Lee S.-Y."/>
        </authorList>
    </citation>
    <scope>NUCLEOTIDE SEQUENCE [LARGE SCALE GENOMIC DNA]</scope>
    <source>
        <strain evidence="9 10">H23M54</strain>
    </source>
</reference>
<keyword evidence="6 7" id="KW-0472">Membrane</keyword>
<feature type="transmembrane region" description="Helical" evidence="7">
    <location>
        <begin position="301"/>
        <end position="323"/>
    </location>
</feature>
<dbReference type="Gene3D" id="1.10.3720.10">
    <property type="entry name" value="MetI-like"/>
    <property type="match status" value="1"/>
</dbReference>
<evidence type="ECO:0000256" key="4">
    <source>
        <dbReference type="ARBA" id="ARBA00022692"/>
    </source>
</evidence>
<proteinExistence type="inferred from homology"/>
<dbReference type="OrthoDB" id="5169641at2"/>
<evidence type="ECO:0000313" key="9">
    <source>
        <dbReference type="EMBL" id="QDO89504.1"/>
    </source>
</evidence>
<dbReference type="PANTHER" id="PTHR43163">
    <property type="entry name" value="DIPEPTIDE TRANSPORT SYSTEM PERMEASE PROTEIN DPPB-RELATED"/>
    <property type="match status" value="1"/>
</dbReference>
<sequence length="339" mass="36144">MLAFIVRRLWQTVLVLFGVSIITFSLIHLTPGDAVDVMFAGENVSADQREVYRQQLGLDQPLIQQYFNYMAGAVQGDLGTSVRRGTPVAGIIASTVPATVELTFAALVVAIVIAVPVAVVSALRQGSLWDRGGSVLALFGISMPSFWLGIMLILIFSVGFHWFPASGRIAAGSGMSQITGFVLVDAVLQGNWEGIKSGLLHLALPAITLGTAITATLSRVLRSGLLEVKGQDYVDALRARGLRFATVLRHMLRNALPATVIVMGVRIGSLLGGAIVVEVVFGWPGLGRLVVDAIQNRDFPLVQGAVLVLAVLFVLVNLITDIVQAWLDPRIKLTGGGSR</sequence>
<dbReference type="CDD" id="cd06261">
    <property type="entry name" value="TM_PBP2"/>
    <property type="match status" value="1"/>
</dbReference>
<evidence type="ECO:0000256" key="2">
    <source>
        <dbReference type="ARBA" id="ARBA00022448"/>
    </source>
</evidence>
<dbReference type="Proteomes" id="UP000315395">
    <property type="component" value="Chromosome"/>
</dbReference>
<comment type="similarity">
    <text evidence="7">Belongs to the binding-protein-dependent transport system permease family.</text>
</comment>
<dbReference type="InterPro" id="IPR000515">
    <property type="entry name" value="MetI-like"/>
</dbReference>
<organism evidence="9 10">
    <name type="scientific">Ornithinimicrobium ciconiae</name>
    <dbReference type="NCBI Taxonomy" id="2594265"/>
    <lineage>
        <taxon>Bacteria</taxon>
        <taxon>Bacillati</taxon>
        <taxon>Actinomycetota</taxon>
        <taxon>Actinomycetes</taxon>
        <taxon>Micrococcales</taxon>
        <taxon>Ornithinimicrobiaceae</taxon>
        <taxon>Ornithinimicrobium</taxon>
    </lineage>
</organism>
<dbReference type="GO" id="GO:0071916">
    <property type="term" value="F:dipeptide transmembrane transporter activity"/>
    <property type="evidence" value="ECO:0007669"/>
    <property type="project" value="TreeGrafter"/>
</dbReference>
<dbReference type="PANTHER" id="PTHR43163:SF6">
    <property type="entry name" value="DIPEPTIDE TRANSPORT SYSTEM PERMEASE PROTEIN DPPB-RELATED"/>
    <property type="match status" value="1"/>
</dbReference>
<dbReference type="RefSeq" id="WP_143784190.1">
    <property type="nucleotide sequence ID" value="NZ_CP041616.1"/>
</dbReference>
<dbReference type="Pfam" id="PF00528">
    <property type="entry name" value="BPD_transp_1"/>
    <property type="match status" value="1"/>
</dbReference>
<name>A0A516GD98_9MICO</name>
<dbReference type="InterPro" id="IPR045621">
    <property type="entry name" value="BPD_transp_1_N"/>
</dbReference>
<keyword evidence="4 7" id="KW-0812">Transmembrane</keyword>
<evidence type="ECO:0000256" key="7">
    <source>
        <dbReference type="RuleBase" id="RU363032"/>
    </source>
</evidence>
<dbReference type="EMBL" id="CP041616">
    <property type="protein sequence ID" value="QDO89504.1"/>
    <property type="molecule type" value="Genomic_DNA"/>
</dbReference>
<keyword evidence="2 7" id="KW-0813">Transport</keyword>
<dbReference type="PROSITE" id="PS50928">
    <property type="entry name" value="ABC_TM1"/>
    <property type="match status" value="1"/>
</dbReference>
<accession>A0A516GD98</accession>
<dbReference type="GO" id="GO:0005886">
    <property type="term" value="C:plasma membrane"/>
    <property type="evidence" value="ECO:0007669"/>
    <property type="project" value="UniProtKB-SubCell"/>
</dbReference>
<feature type="transmembrane region" description="Helical" evidence="7">
    <location>
        <begin position="258"/>
        <end position="281"/>
    </location>
</feature>
<evidence type="ECO:0000313" key="10">
    <source>
        <dbReference type="Proteomes" id="UP000315395"/>
    </source>
</evidence>
<gene>
    <name evidence="9" type="ORF">FNH13_15150</name>
</gene>
<evidence type="ECO:0000259" key="8">
    <source>
        <dbReference type="PROSITE" id="PS50928"/>
    </source>
</evidence>
<feature type="transmembrane region" description="Helical" evidence="7">
    <location>
        <begin position="104"/>
        <end position="123"/>
    </location>
</feature>
<dbReference type="AlphaFoldDB" id="A0A516GD98"/>
<comment type="subcellular location">
    <subcellularLocation>
        <location evidence="1 7">Cell membrane</location>
        <topology evidence="1 7">Multi-pass membrane protein</topology>
    </subcellularLocation>
</comment>
<keyword evidence="3" id="KW-1003">Cell membrane</keyword>
<keyword evidence="10" id="KW-1185">Reference proteome</keyword>
<feature type="domain" description="ABC transmembrane type-1" evidence="8">
    <location>
        <begin position="96"/>
        <end position="320"/>
    </location>
</feature>
<feature type="transmembrane region" description="Helical" evidence="7">
    <location>
        <begin position="199"/>
        <end position="221"/>
    </location>
</feature>
<protein>
    <submittedName>
        <fullName evidence="9">ABC transporter permease</fullName>
    </submittedName>
</protein>
<evidence type="ECO:0000256" key="1">
    <source>
        <dbReference type="ARBA" id="ARBA00004651"/>
    </source>
</evidence>
<dbReference type="Pfam" id="PF19300">
    <property type="entry name" value="BPD_transp_1_N"/>
    <property type="match status" value="1"/>
</dbReference>
<evidence type="ECO:0000256" key="5">
    <source>
        <dbReference type="ARBA" id="ARBA00022989"/>
    </source>
</evidence>
<dbReference type="SUPFAM" id="SSF161098">
    <property type="entry name" value="MetI-like"/>
    <property type="match status" value="1"/>
</dbReference>
<evidence type="ECO:0000256" key="3">
    <source>
        <dbReference type="ARBA" id="ARBA00022475"/>
    </source>
</evidence>
<evidence type="ECO:0000256" key="6">
    <source>
        <dbReference type="ARBA" id="ARBA00023136"/>
    </source>
</evidence>
<dbReference type="InterPro" id="IPR035906">
    <property type="entry name" value="MetI-like_sf"/>
</dbReference>
<dbReference type="KEGG" id="orz:FNH13_15150"/>
<feature type="transmembrane region" description="Helical" evidence="7">
    <location>
        <begin position="12"/>
        <end position="29"/>
    </location>
</feature>
<feature type="transmembrane region" description="Helical" evidence="7">
    <location>
        <begin position="135"/>
        <end position="163"/>
    </location>
</feature>
<keyword evidence="5 7" id="KW-1133">Transmembrane helix</keyword>